<evidence type="ECO:0000313" key="12">
    <source>
        <dbReference type="Proteomes" id="UP000824267"/>
    </source>
</evidence>
<dbReference type="AlphaFoldDB" id="A0A9D1UGN3"/>
<dbReference type="Pfam" id="PF00809">
    <property type="entry name" value="Pterin_bind"/>
    <property type="match status" value="1"/>
</dbReference>
<evidence type="ECO:0000256" key="5">
    <source>
        <dbReference type="ARBA" id="ARBA00022679"/>
    </source>
</evidence>
<dbReference type="GO" id="GO:0046872">
    <property type="term" value="F:metal ion binding"/>
    <property type="evidence" value="ECO:0007669"/>
    <property type="project" value="UniProtKB-KW"/>
</dbReference>
<evidence type="ECO:0000256" key="2">
    <source>
        <dbReference type="ARBA" id="ARBA00001946"/>
    </source>
</evidence>
<feature type="domain" description="Pterin-binding" evidence="10">
    <location>
        <begin position="28"/>
        <end position="280"/>
    </location>
</feature>
<evidence type="ECO:0000256" key="8">
    <source>
        <dbReference type="ARBA" id="ARBA00022909"/>
    </source>
</evidence>
<gene>
    <name evidence="11" type="primary">folP</name>
    <name evidence="11" type="ORF">IAC47_00115</name>
</gene>
<dbReference type="PANTHER" id="PTHR20941:SF1">
    <property type="entry name" value="FOLIC ACID SYNTHESIS PROTEIN FOL1"/>
    <property type="match status" value="1"/>
</dbReference>
<dbReference type="Proteomes" id="UP000824267">
    <property type="component" value="Unassembled WGS sequence"/>
</dbReference>
<dbReference type="InterPro" id="IPR045031">
    <property type="entry name" value="DHP_synth-like"/>
</dbReference>
<dbReference type="InterPro" id="IPR006390">
    <property type="entry name" value="DHP_synth_dom"/>
</dbReference>
<keyword evidence="7 9" id="KW-0460">Magnesium</keyword>
<evidence type="ECO:0000313" key="11">
    <source>
        <dbReference type="EMBL" id="HIW86668.1"/>
    </source>
</evidence>
<evidence type="ECO:0000256" key="7">
    <source>
        <dbReference type="ARBA" id="ARBA00022842"/>
    </source>
</evidence>
<evidence type="ECO:0000256" key="1">
    <source>
        <dbReference type="ARBA" id="ARBA00000012"/>
    </source>
</evidence>
<dbReference type="GO" id="GO:0005829">
    <property type="term" value="C:cytosol"/>
    <property type="evidence" value="ECO:0007669"/>
    <property type="project" value="TreeGrafter"/>
</dbReference>
<dbReference type="SUPFAM" id="SSF51717">
    <property type="entry name" value="Dihydropteroate synthetase-like"/>
    <property type="match status" value="1"/>
</dbReference>
<name>A0A9D1UGN3_9BACT</name>
<sequence length="287" mass="32377">MLREGKITTICSNKRIVCQKKIISLESPLVMGILNLTQDSFYDGGKYTTLNRALNRVEEIIEQGGDIIDIGACSTRPGAKLTTAKEETERILPVLKETRKIFPECIISIDTVWSDVCKAAKDNGADIINDISGGSFDANLFKTVGELNMPYILMHTPTTPDKMQLNPHYDDIFMEISKYFYERLDLLLQAGVKDIILDPGYGFGKTIEDNYELLRRQKEFEIFNRPILTGISRKSMIYKPLNITPDKALNGTAFLHAFALENGADILRVHDVAAAKECVNLYKLYKR</sequence>
<evidence type="ECO:0000256" key="9">
    <source>
        <dbReference type="RuleBase" id="RU361205"/>
    </source>
</evidence>
<comment type="similarity">
    <text evidence="9">Belongs to the DHPS family.</text>
</comment>
<accession>A0A9D1UGN3</accession>
<dbReference type="InterPro" id="IPR000489">
    <property type="entry name" value="Pterin-binding_dom"/>
</dbReference>
<comment type="catalytic activity">
    <reaction evidence="1">
        <text>(7,8-dihydropterin-6-yl)methyl diphosphate + 4-aminobenzoate = 7,8-dihydropteroate + diphosphate</text>
        <dbReference type="Rhea" id="RHEA:19949"/>
        <dbReference type="ChEBI" id="CHEBI:17836"/>
        <dbReference type="ChEBI" id="CHEBI:17839"/>
        <dbReference type="ChEBI" id="CHEBI:33019"/>
        <dbReference type="ChEBI" id="CHEBI:72950"/>
        <dbReference type="EC" id="2.5.1.15"/>
    </reaction>
</comment>
<evidence type="ECO:0000256" key="4">
    <source>
        <dbReference type="ARBA" id="ARBA00012458"/>
    </source>
</evidence>
<dbReference type="NCBIfam" id="TIGR01496">
    <property type="entry name" value="DHPS"/>
    <property type="match status" value="1"/>
</dbReference>
<dbReference type="CDD" id="cd00739">
    <property type="entry name" value="DHPS"/>
    <property type="match status" value="1"/>
</dbReference>
<dbReference type="InterPro" id="IPR011005">
    <property type="entry name" value="Dihydropteroate_synth-like_sf"/>
</dbReference>
<dbReference type="PROSITE" id="PS00792">
    <property type="entry name" value="DHPS_1"/>
    <property type="match status" value="1"/>
</dbReference>
<reference evidence="11" key="2">
    <citation type="submission" date="2021-04" db="EMBL/GenBank/DDBJ databases">
        <authorList>
            <person name="Gilroy R."/>
        </authorList>
    </citation>
    <scope>NUCLEOTIDE SEQUENCE</scope>
    <source>
        <strain evidence="11">Gambia16-930</strain>
    </source>
</reference>
<comment type="cofactor">
    <cofactor evidence="2 9">
        <name>Mg(2+)</name>
        <dbReference type="ChEBI" id="CHEBI:18420"/>
    </cofactor>
</comment>
<dbReference type="EC" id="2.5.1.15" evidence="4 9"/>
<dbReference type="PROSITE" id="PS50972">
    <property type="entry name" value="PTERIN_BINDING"/>
    <property type="match status" value="1"/>
</dbReference>
<comment type="function">
    <text evidence="9">Catalyzes the condensation of para-aminobenzoate (pABA) with 6-hydroxymethyl-7,8-dihydropterin diphosphate (DHPt-PP) to form 7,8-dihydropteroate (H2Pte), the immediate precursor of folate derivatives.</text>
</comment>
<protein>
    <recommendedName>
        <fullName evidence="4 9">Dihydropteroate synthase</fullName>
        <shortName evidence="9">DHPS</shortName>
        <ecNumber evidence="4 9">2.5.1.15</ecNumber>
    </recommendedName>
    <alternativeName>
        <fullName evidence="9">Dihydropteroate pyrophosphorylase</fullName>
    </alternativeName>
</protein>
<comment type="caution">
    <text evidence="11">The sequence shown here is derived from an EMBL/GenBank/DDBJ whole genome shotgun (WGS) entry which is preliminary data.</text>
</comment>
<proteinExistence type="inferred from homology"/>
<keyword evidence="5 9" id="KW-0808">Transferase</keyword>
<reference evidence="11" key="1">
    <citation type="journal article" date="2021" name="PeerJ">
        <title>Extensive microbial diversity within the chicken gut microbiome revealed by metagenomics and culture.</title>
        <authorList>
            <person name="Gilroy R."/>
            <person name="Ravi A."/>
            <person name="Getino M."/>
            <person name="Pursley I."/>
            <person name="Horton D.L."/>
            <person name="Alikhan N.F."/>
            <person name="Baker D."/>
            <person name="Gharbi K."/>
            <person name="Hall N."/>
            <person name="Watson M."/>
            <person name="Adriaenssens E.M."/>
            <person name="Foster-Nyarko E."/>
            <person name="Jarju S."/>
            <person name="Secka A."/>
            <person name="Antonio M."/>
            <person name="Oren A."/>
            <person name="Chaudhuri R.R."/>
            <person name="La Ragione R."/>
            <person name="Hildebrand F."/>
            <person name="Pallen M.J."/>
        </authorList>
    </citation>
    <scope>NUCLEOTIDE SEQUENCE</scope>
    <source>
        <strain evidence="11">Gambia16-930</strain>
    </source>
</reference>
<dbReference type="GO" id="GO:0046654">
    <property type="term" value="P:tetrahydrofolate biosynthetic process"/>
    <property type="evidence" value="ECO:0007669"/>
    <property type="project" value="TreeGrafter"/>
</dbReference>
<dbReference type="EMBL" id="DXGG01000005">
    <property type="protein sequence ID" value="HIW86668.1"/>
    <property type="molecule type" value="Genomic_DNA"/>
</dbReference>
<comment type="pathway">
    <text evidence="3 9">Cofactor biosynthesis; tetrahydrofolate biosynthesis; 7,8-dihydrofolate from 2-amino-4-hydroxy-6-hydroxymethyl-7,8-dihydropteridine diphosphate and 4-aminobenzoate: step 1/2.</text>
</comment>
<evidence type="ECO:0000259" key="10">
    <source>
        <dbReference type="PROSITE" id="PS50972"/>
    </source>
</evidence>
<keyword evidence="6 9" id="KW-0479">Metal-binding</keyword>
<dbReference type="PANTHER" id="PTHR20941">
    <property type="entry name" value="FOLATE SYNTHESIS PROTEINS"/>
    <property type="match status" value="1"/>
</dbReference>
<evidence type="ECO:0000256" key="3">
    <source>
        <dbReference type="ARBA" id="ARBA00004763"/>
    </source>
</evidence>
<dbReference type="Gene3D" id="3.20.20.20">
    <property type="entry name" value="Dihydropteroate synthase-like"/>
    <property type="match status" value="1"/>
</dbReference>
<dbReference type="GO" id="GO:0004156">
    <property type="term" value="F:dihydropteroate synthase activity"/>
    <property type="evidence" value="ECO:0007669"/>
    <property type="project" value="UniProtKB-EC"/>
</dbReference>
<keyword evidence="8 9" id="KW-0289">Folate biosynthesis</keyword>
<organism evidence="11 12">
    <name type="scientific">Candidatus Onthomorpha intestinigallinarum</name>
    <dbReference type="NCBI Taxonomy" id="2840880"/>
    <lineage>
        <taxon>Bacteria</taxon>
        <taxon>Pseudomonadati</taxon>
        <taxon>Bacteroidota</taxon>
        <taxon>Bacteroidia</taxon>
        <taxon>Bacteroidales</taxon>
        <taxon>Candidatus Onthomorpha</taxon>
    </lineage>
</organism>
<dbReference type="GO" id="GO:0046656">
    <property type="term" value="P:folic acid biosynthetic process"/>
    <property type="evidence" value="ECO:0007669"/>
    <property type="project" value="UniProtKB-KW"/>
</dbReference>
<evidence type="ECO:0000256" key="6">
    <source>
        <dbReference type="ARBA" id="ARBA00022723"/>
    </source>
</evidence>